<organism evidence="2 3">
    <name type="scientific">Haliscomenobacter hydrossis (strain ATCC 27775 / DSM 1100 / LMG 10767 / O)</name>
    <dbReference type="NCBI Taxonomy" id="760192"/>
    <lineage>
        <taxon>Bacteria</taxon>
        <taxon>Pseudomonadati</taxon>
        <taxon>Bacteroidota</taxon>
        <taxon>Saprospiria</taxon>
        <taxon>Saprospirales</taxon>
        <taxon>Haliscomenobacteraceae</taxon>
        <taxon>Haliscomenobacter</taxon>
    </lineage>
</organism>
<dbReference type="RefSeq" id="WP_013766086.1">
    <property type="nucleotide sequence ID" value="NC_015510.1"/>
</dbReference>
<reference key="2">
    <citation type="submission" date="2011-04" db="EMBL/GenBank/DDBJ databases">
        <title>Complete sequence of chromosome of Haliscomenobacter hydrossis DSM 1100.</title>
        <authorList>
            <consortium name="US DOE Joint Genome Institute (JGI-PGF)"/>
            <person name="Lucas S."/>
            <person name="Han J."/>
            <person name="Lapidus A."/>
            <person name="Bruce D."/>
            <person name="Goodwin L."/>
            <person name="Pitluck S."/>
            <person name="Peters L."/>
            <person name="Kyrpides N."/>
            <person name="Mavromatis K."/>
            <person name="Ivanova N."/>
            <person name="Ovchinnikova G."/>
            <person name="Pagani I."/>
            <person name="Daligault H."/>
            <person name="Detter J.C."/>
            <person name="Han C."/>
            <person name="Land M."/>
            <person name="Hauser L."/>
            <person name="Markowitz V."/>
            <person name="Cheng J.-F."/>
            <person name="Hugenholtz P."/>
            <person name="Woyke T."/>
            <person name="Wu D."/>
            <person name="Verbarg S."/>
            <person name="Frueling A."/>
            <person name="Brambilla E."/>
            <person name="Klenk H.-P."/>
            <person name="Eisen J.A."/>
        </authorList>
    </citation>
    <scope>NUCLEOTIDE SEQUENCE</scope>
    <source>
        <strain>DSM 1100</strain>
    </source>
</reference>
<dbReference type="STRING" id="760192.Halhy_3695"/>
<dbReference type="GO" id="GO:0008081">
    <property type="term" value="F:phosphoric diester hydrolase activity"/>
    <property type="evidence" value="ECO:0007669"/>
    <property type="project" value="InterPro"/>
</dbReference>
<reference evidence="2 3" key="1">
    <citation type="journal article" date="2011" name="Stand. Genomic Sci.">
        <title>Complete genome sequence of Haliscomenobacter hydrossis type strain (O).</title>
        <authorList>
            <consortium name="US DOE Joint Genome Institute (JGI-PGF)"/>
            <person name="Daligault H."/>
            <person name="Lapidus A."/>
            <person name="Zeytun A."/>
            <person name="Nolan M."/>
            <person name="Lucas S."/>
            <person name="Del Rio T.G."/>
            <person name="Tice H."/>
            <person name="Cheng J.F."/>
            <person name="Tapia R."/>
            <person name="Han C."/>
            <person name="Goodwin L."/>
            <person name="Pitluck S."/>
            <person name="Liolios K."/>
            <person name="Pagani I."/>
            <person name="Ivanova N."/>
            <person name="Huntemann M."/>
            <person name="Mavromatis K."/>
            <person name="Mikhailova N."/>
            <person name="Pati A."/>
            <person name="Chen A."/>
            <person name="Palaniappan K."/>
            <person name="Land M."/>
            <person name="Hauser L."/>
            <person name="Brambilla E.M."/>
            <person name="Rohde M."/>
            <person name="Verbarg S."/>
            <person name="Goker M."/>
            <person name="Bristow J."/>
            <person name="Eisen J.A."/>
            <person name="Markowitz V."/>
            <person name="Hugenholtz P."/>
            <person name="Kyrpides N.C."/>
            <person name="Klenk H.P."/>
            <person name="Woyke T."/>
        </authorList>
    </citation>
    <scope>NUCLEOTIDE SEQUENCE [LARGE SCALE GENOMIC DNA]</scope>
    <source>
        <strain evidence="3">ATCC 27775 / DSM 1100 / LMG 10767 / O</strain>
    </source>
</reference>
<dbReference type="EMBL" id="CP002691">
    <property type="protein sequence ID" value="AEE51547.1"/>
    <property type="molecule type" value="Genomic_DNA"/>
</dbReference>
<dbReference type="GO" id="GO:0006629">
    <property type="term" value="P:lipid metabolic process"/>
    <property type="evidence" value="ECO:0007669"/>
    <property type="project" value="InterPro"/>
</dbReference>
<accession>F4KZX7</accession>
<dbReference type="OrthoDB" id="9794455at2"/>
<dbReference type="AlphaFoldDB" id="F4KZX7"/>
<evidence type="ECO:0000313" key="3">
    <source>
        <dbReference type="Proteomes" id="UP000008461"/>
    </source>
</evidence>
<dbReference type="Proteomes" id="UP000008461">
    <property type="component" value="Chromosome"/>
</dbReference>
<dbReference type="PANTHER" id="PTHR42924">
    <property type="entry name" value="EXONUCLEASE"/>
    <property type="match status" value="1"/>
</dbReference>
<protein>
    <submittedName>
        <fullName evidence="2">PHP domain protein</fullName>
    </submittedName>
</protein>
<dbReference type="SUPFAM" id="SSF89550">
    <property type="entry name" value="PHP domain-like"/>
    <property type="match status" value="1"/>
</dbReference>
<evidence type="ECO:0000313" key="2">
    <source>
        <dbReference type="EMBL" id="AEE51547.1"/>
    </source>
</evidence>
<dbReference type="SUPFAM" id="SSF51695">
    <property type="entry name" value="PLC-like phosphodiesterases"/>
    <property type="match status" value="1"/>
</dbReference>
<feature type="signal peptide" evidence="1">
    <location>
        <begin position="1"/>
        <end position="19"/>
    </location>
</feature>
<dbReference type="InterPro" id="IPR052018">
    <property type="entry name" value="PHP_domain"/>
</dbReference>
<evidence type="ECO:0000256" key="1">
    <source>
        <dbReference type="SAM" id="SignalP"/>
    </source>
</evidence>
<dbReference type="eggNOG" id="COG1387">
    <property type="taxonomic scope" value="Bacteria"/>
</dbReference>
<proteinExistence type="predicted"/>
<dbReference type="GO" id="GO:0004534">
    <property type="term" value="F:5'-3' RNA exonuclease activity"/>
    <property type="evidence" value="ECO:0007669"/>
    <property type="project" value="TreeGrafter"/>
</dbReference>
<dbReference type="PANTHER" id="PTHR42924:SF11">
    <property type="entry name" value="POLYMERASE_HISTIDINOL PHOSPHATASE N-TERMINAL DOMAIN-CONTAINING PROTEIN"/>
    <property type="match status" value="1"/>
</dbReference>
<keyword evidence="1" id="KW-0732">Signal</keyword>
<dbReference type="Gene3D" id="3.20.20.140">
    <property type="entry name" value="Metal-dependent hydrolases"/>
    <property type="match status" value="1"/>
</dbReference>
<dbReference type="Gene3D" id="3.20.20.190">
    <property type="entry name" value="Phosphatidylinositol (PI) phosphodiesterase"/>
    <property type="match status" value="1"/>
</dbReference>
<dbReference type="InterPro" id="IPR016195">
    <property type="entry name" value="Pol/histidinol_Pase-like"/>
</dbReference>
<dbReference type="InterPro" id="IPR039559">
    <property type="entry name" value="AIM6_PI-PLC-like_dom"/>
</dbReference>
<keyword evidence="3" id="KW-1185">Reference proteome</keyword>
<gene>
    <name evidence="2" type="ordered locus">Halhy_3695</name>
</gene>
<sequence>MKNLLLLCTLLWIASPLCAQQWYKGNLHTHSLWSDGDDYPEMIMSWYKASGYHFVGLSDHNTLQEGEKWRWIPKAPERRRAFERYLHQYGPEWVVYEKRGGDSLGVRLKTFKEYVPLFQEPGRFLILPSEEISASYAGKPIHLNATNIRGFIPVQRGNSVTEVMQSNIDAVLAQRRITGQPMFPHINHPNFHFAINTQDMQGLKNERFFEVFNGHPDVFNYGDSSHVNLETMWDQINLHYIQIGQPLMYGLATDDSHNYLFFGLKYANTGRGWVMVRTDSLHGGAIVEAMEAGQFYATTGVEIEDLTQSSQAIAFRVKTQPGIEYKVQFIGVLKGKTQSEVLKEINIKGNDPASVSYTLRGDEWFVRAKISSNKDKFNPYFPGDFEVAWTQPVAPFHLPALAAVSPLRNAHAHNDYEHNRPLLDALAQGFTSVEADVYLMGDSLYVAHHKPFYRDPARTLEQLYLRPLRTHIQRTGGKVYAGFTDPFYLFIDLKTAADSTYLAMEKVLQRYADILQNCTDKKCSTAPVQIVLSGNRPIEKLSKQPKRYATLDGRPSDLGKKIAPALMPIISDNYRNQFKWLGSGEMPADEKQKLNDLVKRVHAEGKKLRLWASPENEKVWETLRQAGVDLLNTDRLEELRLFLTPKN</sequence>
<dbReference type="InterPro" id="IPR017946">
    <property type="entry name" value="PLC-like_Pdiesterase_TIM-brl"/>
</dbReference>
<dbReference type="CDD" id="cd08577">
    <property type="entry name" value="PI-PLCc_GDPD_SF_unchar3"/>
    <property type="match status" value="1"/>
</dbReference>
<dbReference type="GO" id="GO:0035312">
    <property type="term" value="F:5'-3' DNA exonuclease activity"/>
    <property type="evidence" value="ECO:0007669"/>
    <property type="project" value="TreeGrafter"/>
</dbReference>
<dbReference type="KEGG" id="hhy:Halhy_3695"/>
<dbReference type="HOGENOM" id="CLU_426338_0_0_10"/>
<name>F4KZX7_HALH1</name>
<feature type="chain" id="PRO_5003310477" evidence="1">
    <location>
        <begin position="20"/>
        <end position="647"/>
    </location>
</feature>